<dbReference type="InterPro" id="IPR036388">
    <property type="entry name" value="WH-like_DNA-bd_sf"/>
</dbReference>
<dbReference type="Gene3D" id="1.10.10.10">
    <property type="entry name" value="Winged helix-like DNA-binding domain superfamily/Winged helix DNA-binding domain"/>
    <property type="match status" value="1"/>
</dbReference>
<evidence type="ECO:0000313" key="2">
    <source>
        <dbReference type="Proteomes" id="UP000241538"/>
    </source>
</evidence>
<evidence type="ECO:0000313" key="1">
    <source>
        <dbReference type="EMBL" id="AVV37328.1"/>
    </source>
</evidence>
<dbReference type="RefSeq" id="WP_107319489.1">
    <property type="nucleotide sequence ID" value="NZ_CP028349.1"/>
</dbReference>
<organism evidence="1 2">
    <name type="scientific">Pantoea vagans</name>
    <dbReference type="NCBI Taxonomy" id="470934"/>
    <lineage>
        <taxon>Bacteria</taxon>
        <taxon>Pseudomonadati</taxon>
        <taxon>Pseudomonadota</taxon>
        <taxon>Gammaproteobacteria</taxon>
        <taxon>Enterobacterales</taxon>
        <taxon>Erwiniaceae</taxon>
        <taxon>Pantoea</taxon>
    </lineage>
</organism>
<protein>
    <recommendedName>
        <fullName evidence="3">PerC family transcriptional regulator</fullName>
    </recommendedName>
</protein>
<name>A0AAN1TVC7_9GAMM</name>
<gene>
    <name evidence="1" type="ORF">C9381_09080</name>
</gene>
<sequence>MINHESKILELITRNGPLKVRELCKLTGLHETSVKRFIKPLFTKGLLKRASDWSYSINTDPLPVESEKYSHKAKQAAELESKGFWLRAAQVWREAMLVAKFDASRNVAKENCDRCAVKGSLNCGSYGGLDTGRIISASVNRDLL</sequence>
<dbReference type="InterPro" id="IPR024684">
    <property type="entry name" value="Tscrpt_act_PerC/SfV_Orf40"/>
</dbReference>
<dbReference type="EMBL" id="CP028349">
    <property type="protein sequence ID" value="AVV37328.1"/>
    <property type="molecule type" value="Genomic_DNA"/>
</dbReference>
<dbReference type="AlphaFoldDB" id="A0AAN1TVC7"/>
<evidence type="ECO:0008006" key="3">
    <source>
        <dbReference type="Google" id="ProtNLM"/>
    </source>
</evidence>
<proteinExistence type="predicted"/>
<dbReference type="Pfam" id="PF13412">
    <property type="entry name" value="HTH_24"/>
    <property type="match status" value="1"/>
</dbReference>
<accession>A0AAN1TVC7</accession>
<dbReference type="SUPFAM" id="SSF46785">
    <property type="entry name" value="Winged helix' DNA-binding domain"/>
    <property type="match status" value="1"/>
</dbReference>
<reference evidence="1 2" key="1">
    <citation type="journal article" date="2018" name="Int J Genomics">
        <title>Comparative Genomics Analysis of Plasmid pPV989-94 from a Clinical Isolate of Pantoea vagans PV989.</title>
        <authorList>
            <person name="Xu L."/>
            <person name="Yin M."/>
            <person name="Zhu T."/>
            <person name="Lu J."/>
            <person name="Bao Q."/>
        </authorList>
    </citation>
    <scope>NUCLEOTIDE SEQUENCE [LARGE SCALE GENOMIC DNA]</scope>
    <source>
        <strain evidence="1 2">PV989</strain>
    </source>
</reference>
<dbReference type="Pfam" id="PF06069">
    <property type="entry name" value="PerC"/>
    <property type="match status" value="1"/>
</dbReference>
<dbReference type="Proteomes" id="UP000241538">
    <property type="component" value="Chromosome"/>
</dbReference>
<dbReference type="InterPro" id="IPR036390">
    <property type="entry name" value="WH_DNA-bd_sf"/>
</dbReference>